<evidence type="ECO:0000256" key="7">
    <source>
        <dbReference type="ARBA" id="ARBA00023237"/>
    </source>
</evidence>
<evidence type="ECO:0000256" key="8">
    <source>
        <dbReference type="SAM" id="MobiDB-lite"/>
    </source>
</evidence>
<evidence type="ECO:0000256" key="9">
    <source>
        <dbReference type="SAM" id="SignalP"/>
    </source>
</evidence>
<dbReference type="InterPro" id="IPR003423">
    <property type="entry name" value="OMP_efflux"/>
</dbReference>
<keyword evidence="6" id="KW-0472">Membrane</keyword>
<evidence type="ECO:0000256" key="3">
    <source>
        <dbReference type="ARBA" id="ARBA00022448"/>
    </source>
</evidence>
<dbReference type="Gene3D" id="1.20.1600.10">
    <property type="entry name" value="Outer membrane efflux proteins (OEP)"/>
    <property type="match status" value="1"/>
</dbReference>
<comment type="caution">
    <text evidence="10">The sequence shown here is derived from an EMBL/GenBank/DDBJ whole genome shotgun (WGS) entry which is preliminary data.</text>
</comment>
<evidence type="ECO:0000256" key="1">
    <source>
        <dbReference type="ARBA" id="ARBA00004442"/>
    </source>
</evidence>
<dbReference type="AlphaFoldDB" id="A0A916XYL5"/>
<dbReference type="GO" id="GO:1990281">
    <property type="term" value="C:efflux pump complex"/>
    <property type="evidence" value="ECO:0007669"/>
    <property type="project" value="TreeGrafter"/>
</dbReference>
<accession>A0A916XYL5</accession>
<dbReference type="InterPro" id="IPR051906">
    <property type="entry name" value="TolC-like"/>
</dbReference>
<evidence type="ECO:0000313" key="11">
    <source>
        <dbReference type="Proteomes" id="UP000613160"/>
    </source>
</evidence>
<reference evidence="10" key="1">
    <citation type="journal article" date="2014" name="Int. J. Syst. Evol. Microbiol.">
        <title>Complete genome sequence of Corynebacterium casei LMG S-19264T (=DSM 44701T), isolated from a smear-ripened cheese.</title>
        <authorList>
            <consortium name="US DOE Joint Genome Institute (JGI-PGF)"/>
            <person name="Walter F."/>
            <person name="Albersmeier A."/>
            <person name="Kalinowski J."/>
            <person name="Ruckert C."/>
        </authorList>
    </citation>
    <scope>NUCLEOTIDE SEQUENCE</scope>
    <source>
        <strain evidence="10">CGMCC 1.15493</strain>
    </source>
</reference>
<evidence type="ECO:0000256" key="6">
    <source>
        <dbReference type="ARBA" id="ARBA00023136"/>
    </source>
</evidence>
<evidence type="ECO:0000256" key="2">
    <source>
        <dbReference type="ARBA" id="ARBA00007613"/>
    </source>
</evidence>
<dbReference type="SUPFAM" id="SSF56954">
    <property type="entry name" value="Outer membrane efflux proteins (OEP)"/>
    <property type="match status" value="1"/>
</dbReference>
<gene>
    <name evidence="10" type="ORF">GCM10011335_26660</name>
</gene>
<feature type="compositionally biased region" description="Polar residues" evidence="8">
    <location>
        <begin position="67"/>
        <end position="83"/>
    </location>
</feature>
<keyword evidence="11" id="KW-1185">Reference proteome</keyword>
<sequence length="472" mass="50010">MTNKFWISTALAAAVLSGGVVDAMAESLTGALARAYRNNQSLNIARAQLRATDENVPQAKAGLRPTVSGSGNATSSNSRTTFGDNIATQRNRAGQIGFGITISQTIFDGFQTPNNVRSAEATVKASQQNLANTEQNTLYNAAAAYMDVLRDRQISGLRRQNLAFLQEQVRAARARFDVGEGTRTDVAQAEAEQALATALLNSALAQVASSEATYLQIVGDAPKDLAPGKAPSKLLPSSITQALAISQKEHPAILATLNAVDAAAFQVKSAEGQLLPSVRLSGSVDNTYGLSDTSPNSTSLPGVDVTTQNEVSATVGASLSIPIYTGGLVESQVRQFKEVLGQRQIEVDSQRDAVRAAVATTWAELQAARANVTGYNAQVRAARLALEGIIEERNVGQRTTLDVLNGQADLISGQILLVGAQRDEVVASYALASAIGRLSATRLQLNVATYEPKEHYEAVKDKWFGLRTPDGR</sequence>
<comment type="similarity">
    <text evidence="2">Belongs to the outer membrane factor (OMF) (TC 1.B.17) family.</text>
</comment>
<proteinExistence type="inferred from homology"/>
<dbReference type="NCBIfam" id="TIGR01844">
    <property type="entry name" value="type_I_sec_TolC"/>
    <property type="match status" value="1"/>
</dbReference>
<dbReference type="PANTHER" id="PTHR30026">
    <property type="entry name" value="OUTER MEMBRANE PROTEIN TOLC"/>
    <property type="match status" value="1"/>
</dbReference>
<evidence type="ECO:0000313" key="10">
    <source>
        <dbReference type="EMBL" id="GGD22439.1"/>
    </source>
</evidence>
<evidence type="ECO:0000256" key="4">
    <source>
        <dbReference type="ARBA" id="ARBA00022452"/>
    </source>
</evidence>
<feature type="chain" id="PRO_5037757567" evidence="9">
    <location>
        <begin position="26"/>
        <end position="472"/>
    </location>
</feature>
<feature type="signal peptide" evidence="9">
    <location>
        <begin position="1"/>
        <end position="25"/>
    </location>
</feature>
<evidence type="ECO:0000256" key="5">
    <source>
        <dbReference type="ARBA" id="ARBA00022692"/>
    </source>
</evidence>
<name>A0A916XYL5_9HYPH</name>
<keyword evidence="9" id="KW-0732">Signal</keyword>
<keyword evidence="4" id="KW-1134">Transmembrane beta strand</keyword>
<keyword evidence="3" id="KW-0813">Transport</keyword>
<feature type="region of interest" description="Disordered" evidence="8">
    <location>
        <begin position="61"/>
        <end position="83"/>
    </location>
</feature>
<comment type="subcellular location">
    <subcellularLocation>
        <location evidence="1">Cell outer membrane</location>
    </subcellularLocation>
</comment>
<dbReference type="Proteomes" id="UP000613160">
    <property type="component" value="Unassembled WGS sequence"/>
</dbReference>
<dbReference type="GO" id="GO:0015562">
    <property type="term" value="F:efflux transmembrane transporter activity"/>
    <property type="evidence" value="ECO:0007669"/>
    <property type="project" value="InterPro"/>
</dbReference>
<organism evidence="10 11">
    <name type="scientific">Aureimonas glaciei</name>
    <dbReference type="NCBI Taxonomy" id="1776957"/>
    <lineage>
        <taxon>Bacteria</taxon>
        <taxon>Pseudomonadati</taxon>
        <taxon>Pseudomonadota</taxon>
        <taxon>Alphaproteobacteria</taxon>
        <taxon>Hyphomicrobiales</taxon>
        <taxon>Aurantimonadaceae</taxon>
        <taxon>Aureimonas</taxon>
    </lineage>
</organism>
<keyword evidence="7" id="KW-0998">Cell outer membrane</keyword>
<dbReference type="GO" id="GO:0015288">
    <property type="term" value="F:porin activity"/>
    <property type="evidence" value="ECO:0007669"/>
    <property type="project" value="TreeGrafter"/>
</dbReference>
<dbReference type="Pfam" id="PF02321">
    <property type="entry name" value="OEP"/>
    <property type="match status" value="2"/>
</dbReference>
<dbReference type="EMBL" id="BMJJ01000006">
    <property type="protein sequence ID" value="GGD22439.1"/>
    <property type="molecule type" value="Genomic_DNA"/>
</dbReference>
<keyword evidence="5" id="KW-0812">Transmembrane</keyword>
<dbReference type="GO" id="GO:0009279">
    <property type="term" value="C:cell outer membrane"/>
    <property type="evidence" value="ECO:0007669"/>
    <property type="project" value="UniProtKB-SubCell"/>
</dbReference>
<dbReference type="InterPro" id="IPR010130">
    <property type="entry name" value="T1SS_OMP_TolC"/>
</dbReference>
<dbReference type="PANTHER" id="PTHR30026:SF22">
    <property type="entry name" value="OUTER MEMBRANE EFFLUX PROTEIN"/>
    <property type="match status" value="1"/>
</dbReference>
<protein>
    <submittedName>
        <fullName evidence="10">Transporter</fullName>
    </submittedName>
</protein>
<reference evidence="10" key="2">
    <citation type="submission" date="2020-09" db="EMBL/GenBank/DDBJ databases">
        <authorList>
            <person name="Sun Q."/>
            <person name="Zhou Y."/>
        </authorList>
    </citation>
    <scope>NUCLEOTIDE SEQUENCE</scope>
    <source>
        <strain evidence="10">CGMCC 1.15493</strain>
    </source>
</reference>